<keyword evidence="1" id="KW-0285">Flavoprotein</keyword>
<dbReference type="Proteomes" id="UP001081709">
    <property type="component" value="Unassembled WGS sequence"/>
</dbReference>
<dbReference type="EMBL" id="JAPMKV010000003">
    <property type="protein sequence ID" value="MCX7444982.1"/>
    <property type="molecule type" value="Genomic_DNA"/>
</dbReference>
<organism evidence="6 7">
    <name type="scientific">Corynebacterium pygosceleis</name>
    <dbReference type="NCBI Taxonomy" id="2800406"/>
    <lineage>
        <taxon>Bacteria</taxon>
        <taxon>Bacillati</taxon>
        <taxon>Actinomycetota</taxon>
        <taxon>Actinomycetes</taxon>
        <taxon>Mycobacteriales</taxon>
        <taxon>Corynebacteriaceae</taxon>
        <taxon>Corynebacterium</taxon>
    </lineage>
</organism>
<evidence type="ECO:0000313" key="8">
    <source>
        <dbReference type="Proteomes" id="UP001081709"/>
    </source>
</evidence>
<dbReference type="Gene3D" id="2.40.110.10">
    <property type="entry name" value="Butyryl-CoA Dehydrogenase, subunit A, domain 2"/>
    <property type="match status" value="1"/>
</dbReference>
<keyword evidence="3" id="KW-0560">Oxidoreductase</keyword>
<feature type="domain" description="Acyl-CoA oxidase/dehydrogenase middle" evidence="4">
    <location>
        <begin position="128"/>
        <end position="223"/>
    </location>
</feature>
<evidence type="ECO:0000313" key="5">
    <source>
        <dbReference type="EMBL" id="MCX7444982.1"/>
    </source>
</evidence>
<dbReference type="SUPFAM" id="SSF56645">
    <property type="entry name" value="Acyl-CoA dehydrogenase NM domain-like"/>
    <property type="match status" value="1"/>
</dbReference>
<protein>
    <submittedName>
        <fullName evidence="6">Acyl-CoA/acyl-ACP dehydrogenase</fullName>
    </submittedName>
</protein>
<comment type="caution">
    <text evidence="6">The sequence shown here is derived from an EMBL/GenBank/DDBJ whole genome shotgun (WGS) entry which is preliminary data.</text>
</comment>
<dbReference type="Proteomes" id="UP001071478">
    <property type="component" value="Unassembled WGS sequence"/>
</dbReference>
<dbReference type="RefSeq" id="WP_248167799.1">
    <property type="nucleotide sequence ID" value="NZ_JALNJA010000002.1"/>
</dbReference>
<evidence type="ECO:0000256" key="2">
    <source>
        <dbReference type="ARBA" id="ARBA00022827"/>
    </source>
</evidence>
<evidence type="ECO:0000256" key="1">
    <source>
        <dbReference type="ARBA" id="ARBA00022630"/>
    </source>
</evidence>
<dbReference type="InterPro" id="IPR037069">
    <property type="entry name" value="AcylCoA_DH/ox_N_sf"/>
</dbReference>
<dbReference type="InterPro" id="IPR046373">
    <property type="entry name" value="Acyl-CoA_Oxase/DH_mid-dom_sf"/>
</dbReference>
<dbReference type="SUPFAM" id="SSF47203">
    <property type="entry name" value="Acyl-CoA dehydrogenase C-terminal domain-like"/>
    <property type="match status" value="1"/>
</dbReference>
<proteinExistence type="predicted"/>
<dbReference type="Gene3D" id="1.10.540.10">
    <property type="entry name" value="Acyl-CoA dehydrogenase/oxidase, N-terminal domain"/>
    <property type="match status" value="1"/>
</dbReference>
<dbReference type="InterPro" id="IPR009100">
    <property type="entry name" value="AcylCoA_DH/oxidase_NM_dom_sf"/>
</dbReference>
<dbReference type="PANTHER" id="PTHR43884">
    <property type="entry name" value="ACYL-COA DEHYDROGENASE"/>
    <property type="match status" value="1"/>
</dbReference>
<evidence type="ECO:0000256" key="3">
    <source>
        <dbReference type="ARBA" id="ARBA00023002"/>
    </source>
</evidence>
<name>A0A9Q4C7L1_9CORY</name>
<dbReference type="PANTHER" id="PTHR43884:SF20">
    <property type="entry name" value="ACYL-COA DEHYDROGENASE FADE28"/>
    <property type="match status" value="1"/>
</dbReference>
<dbReference type="InterPro" id="IPR036250">
    <property type="entry name" value="AcylCo_DH-like_C"/>
</dbReference>
<dbReference type="Pfam" id="PF02770">
    <property type="entry name" value="Acyl-CoA_dh_M"/>
    <property type="match status" value="1"/>
</dbReference>
<keyword evidence="8" id="KW-1185">Reference proteome</keyword>
<accession>A0A9Q4C7L1</accession>
<dbReference type="InterPro" id="IPR006091">
    <property type="entry name" value="Acyl-CoA_Oxase/DH_mid-dom"/>
</dbReference>
<evidence type="ECO:0000259" key="4">
    <source>
        <dbReference type="Pfam" id="PF02770"/>
    </source>
</evidence>
<evidence type="ECO:0000313" key="7">
    <source>
        <dbReference type="Proteomes" id="UP001071478"/>
    </source>
</evidence>
<keyword evidence="2" id="KW-0274">FAD</keyword>
<gene>
    <name evidence="5" type="ORF">OS125_06935</name>
    <name evidence="6" type="ORF">OS129_04700</name>
</gene>
<evidence type="ECO:0000313" key="6">
    <source>
        <dbReference type="EMBL" id="MCX7468182.1"/>
    </source>
</evidence>
<dbReference type="GO" id="GO:0003995">
    <property type="term" value="F:acyl-CoA dehydrogenase activity"/>
    <property type="evidence" value="ECO:0007669"/>
    <property type="project" value="TreeGrafter"/>
</dbReference>
<reference evidence="6" key="1">
    <citation type="submission" date="2022-11" db="EMBL/GenBank/DDBJ databases">
        <title>Corynebacterium sp. isolated from Penguins.</title>
        <authorList>
            <person name="Sedlar K."/>
            <person name="Svec P."/>
        </authorList>
    </citation>
    <scope>NUCLEOTIDE SEQUENCE</scope>
    <source>
        <strain evidence="5">P7003</strain>
        <strain evidence="6">P7374</strain>
    </source>
</reference>
<sequence>MTAAKHFPGGCDADTADELCGGLITELRDRGIAANEEADGSALSLFSGSRAPGLVVPRHAGGIGVDGSTAVAVQSALAGVAPSVAVATLMHHLSVVTLSDYIGCYHGHDAEQWELLRAVAERGMLMASAISEGRSGAEALAPATTARRSGDGWIINGSKKPCSLSRSMDLLTCTVSTYNEQGVSLGVSLAVLPAQIPGITTADLWTSPVLLAAESHEVRLDDVRASTGMVLPPGPGGNLDELGLSAWAWFNVLAAATYLGVAVELTSRAAASPRNNAAQLGALAAKIYACRNAVDAAAEHLVPGGDADAAFTHSVAARAVTETLAPDIAVGAFDLLGGHGLACDPVAPALLAASRALRFHPLSSDRSLPVLGEWISGNAPPTELFRSGNHEEDGGRA</sequence>
<dbReference type="GO" id="GO:0050660">
    <property type="term" value="F:flavin adenine dinucleotide binding"/>
    <property type="evidence" value="ECO:0007669"/>
    <property type="project" value="InterPro"/>
</dbReference>
<dbReference type="AlphaFoldDB" id="A0A9Q4C7L1"/>
<dbReference type="EMBL" id="JAPMKU010000002">
    <property type="protein sequence ID" value="MCX7468182.1"/>
    <property type="molecule type" value="Genomic_DNA"/>
</dbReference>